<dbReference type="OrthoDB" id="6243274at2759"/>
<dbReference type="EMBL" id="UYRU01045086">
    <property type="protein sequence ID" value="VDK88567.1"/>
    <property type="molecule type" value="Genomic_DNA"/>
</dbReference>
<feature type="region of interest" description="Disordered" evidence="1">
    <location>
        <begin position="1"/>
        <end position="56"/>
    </location>
</feature>
<organism evidence="2 3">
    <name type="scientific">Dibothriocephalus latus</name>
    <name type="common">Fish tapeworm</name>
    <name type="synonym">Diphyllobothrium latum</name>
    <dbReference type="NCBI Taxonomy" id="60516"/>
    <lineage>
        <taxon>Eukaryota</taxon>
        <taxon>Metazoa</taxon>
        <taxon>Spiralia</taxon>
        <taxon>Lophotrochozoa</taxon>
        <taxon>Platyhelminthes</taxon>
        <taxon>Cestoda</taxon>
        <taxon>Eucestoda</taxon>
        <taxon>Diphyllobothriidea</taxon>
        <taxon>Diphyllobothriidae</taxon>
        <taxon>Dibothriocephalus</taxon>
    </lineage>
</organism>
<evidence type="ECO:0000313" key="3">
    <source>
        <dbReference type="Proteomes" id="UP000281553"/>
    </source>
</evidence>
<evidence type="ECO:0000313" key="2">
    <source>
        <dbReference type="EMBL" id="VDK88567.1"/>
    </source>
</evidence>
<protein>
    <submittedName>
        <fullName evidence="2">Uncharacterized protein</fullName>
    </submittedName>
</protein>
<keyword evidence="3" id="KW-1185">Reference proteome</keyword>
<evidence type="ECO:0000256" key="1">
    <source>
        <dbReference type="SAM" id="MobiDB-lite"/>
    </source>
</evidence>
<gene>
    <name evidence="2" type="ORF">DILT_LOCUS4233</name>
</gene>
<dbReference type="AlphaFoldDB" id="A0A3P6TSQ5"/>
<accession>A0A3P6TSQ5</accession>
<name>A0A3P6TSQ5_DIBLA</name>
<feature type="compositionally biased region" description="Polar residues" evidence="1">
    <location>
        <begin position="29"/>
        <end position="41"/>
    </location>
</feature>
<reference evidence="2 3" key="1">
    <citation type="submission" date="2018-11" db="EMBL/GenBank/DDBJ databases">
        <authorList>
            <consortium name="Pathogen Informatics"/>
        </authorList>
    </citation>
    <scope>NUCLEOTIDE SEQUENCE [LARGE SCALE GENOMIC DNA]</scope>
</reference>
<dbReference type="Proteomes" id="UP000281553">
    <property type="component" value="Unassembled WGS sequence"/>
</dbReference>
<sequence length="294" mass="32008">MTTPNSVNRLEEGDDPGGLLRDSKVENPPTDQKPLTASQQHHGVGHGLPTLPEGLLLNSTHNQTRSNASSSRPSVSWRANTLANASPAGAVNDLETDLDGDKSGHGCCRRSPCCDLPPAVVRVLSCIYEMTAGPLAHVLFWLLIYVNLLIFTGKEALPPMCFEYKRNATAAVHAGLSAAKKAKPVAFCEGGKTLNILIFYAFATVVGVVTELMRLPGLLTYAALDPPPQPTGKRRRGGQLKTWLETVRRDMEVVLGPSIFGLRRWRRDWVELSKSAAANRHAWRDTVRDIVEAG</sequence>
<proteinExistence type="predicted"/>